<dbReference type="PANTHER" id="PTHR43110">
    <property type="entry name" value="THIOL PEROXIDASE"/>
    <property type="match status" value="1"/>
</dbReference>
<keyword evidence="1" id="KW-0560">Oxidoreductase</keyword>
<dbReference type="InterPro" id="IPR036249">
    <property type="entry name" value="Thioredoxin-like_sf"/>
</dbReference>
<evidence type="ECO:0000256" key="2">
    <source>
        <dbReference type="ARBA" id="ARBA00023284"/>
    </source>
</evidence>
<dbReference type="GO" id="GO:0016209">
    <property type="term" value="F:antioxidant activity"/>
    <property type="evidence" value="ECO:0007669"/>
    <property type="project" value="InterPro"/>
</dbReference>
<sequence length="156" mass="17161">MSLTVGTKAPEFALFNTEKQKVSLGDYQGKNLVILFFPMAFTSTCTAELCSIRDSISVYNDLNTDVVGISVDSPFTLGKFKAEQQLNFPLLSDFNKEASQAYGAFYDTFVLELKGVSKRAAFVADKDGNLRYAEVLEKASDLPDFEAIKQTLAGLQ</sequence>
<dbReference type="SUPFAM" id="SSF52833">
    <property type="entry name" value="Thioredoxin-like"/>
    <property type="match status" value="1"/>
</dbReference>
<dbReference type="Proteomes" id="UP000324611">
    <property type="component" value="Unassembled WGS sequence"/>
</dbReference>
<gene>
    <name evidence="5" type="ORF">F0L74_30475</name>
</gene>
<dbReference type="InterPro" id="IPR013766">
    <property type="entry name" value="Thioredoxin_domain"/>
</dbReference>
<organism evidence="5 6">
    <name type="scientific">Chitinophaga agrisoli</name>
    <dbReference type="NCBI Taxonomy" id="2607653"/>
    <lineage>
        <taxon>Bacteria</taxon>
        <taxon>Pseudomonadati</taxon>
        <taxon>Bacteroidota</taxon>
        <taxon>Chitinophagia</taxon>
        <taxon>Chitinophagales</taxon>
        <taxon>Chitinophagaceae</taxon>
        <taxon>Chitinophaga</taxon>
    </lineage>
</organism>
<evidence type="ECO:0000313" key="5">
    <source>
        <dbReference type="EMBL" id="KAA2240481.1"/>
    </source>
</evidence>
<feature type="active site" description="Cysteine sulfenic acid (-SOH) intermediate; for peroxidase activity" evidence="3">
    <location>
        <position position="45"/>
    </location>
</feature>
<evidence type="ECO:0000256" key="3">
    <source>
        <dbReference type="PIRSR" id="PIRSR000239-1"/>
    </source>
</evidence>
<proteinExistence type="predicted"/>
<dbReference type="InterPro" id="IPR024706">
    <property type="entry name" value="Peroxiredoxin_AhpC-typ"/>
</dbReference>
<dbReference type="PIRSF" id="PIRSF000239">
    <property type="entry name" value="AHPC"/>
    <property type="match status" value="1"/>
</dbReference>
<keyword evidence="2" id="KW-0676">Redox-active center</keyword>
<dbReference type="PANTHER" id="PTHR43110:SF1">
    <property type="entry name" value="THIOL PEROXIDASE"/>
    <property type="match status" value="1"/>
</dbReference>
<dbReference type="GO" id="GO:0016491">
    <property type="term" value="F:oxidoreductase activity"/>
    <property type="evidence" value="ECO:0007669"/>
    <property type="project" value="UniProtKB-KW"/>
</dbReference>
<reference evidence="5 6" key="1">
    <citation type="submission" date="2019-09" db="EMBL/GenBank/DDBJ databases">
        <title>Chitinophaga ginsengihumi sp. nov., isolated from soil of ginseng rhizosphere.</title>
        <authorList>
            <person name="Lee J."/>
        </authorList>
    </citation>
    <scope>NUCLEOTIDE SEQUENCE [LARGE SCALE GENOMIC DNA]</scope>
    <source>
        <strain evidence="5 6">BN140078</strain>
    </source>
</reference>
<evidence type="ECO:0000256" key="1">
    <source>
        <dbReference type="ARBA" id="ARBA00023002"/>
    </source>
</evidence>
<reference evidence="5 6" key="2">
    <citation type="submission" date="2019-09" db="EMBL/GenBank/DDBJ databases">
        <authorList>
            <person name="Jin C."/>
        </authorList>
    </citation>
    <scope>NUCLEOTIDE SEQUENCE [LARGE SCALE GENOMIC DNA]</scope>
    <source>
        <strain evidence="5 6">BN140078</strain>
    </source>
</reference>
<accession>A0A5B2VN16</accession>
<keyword evidence="6" id="KW-1185">Reference proteome</keyword>
<protein>
    <submittedName>
        <fullName evidence="5">Redoxin domain-containing protein</fullName>
    </submittedName>
</protein>
<dbReference type="InterPro" id="IPR050455">
    <property type="entry name" value="Tpx_Peroxidase_subfamily"/>
</dbReference>
<dbReference type="Pfam" id="PF00578">
    <property type="entry name" value="AhpC-TSA"/>
    <property type="match status" value="1"/>
</dbReference>
<evidence type="ECO:0000259" key="4">
    <source>
        <dbReference type="PROSITE" id="PS51352"/>
    </source>
</evidence>
<dbReference type="Gene3D" id="3.40.30.10">
    <property type="entry name" value="Glutaredoxin"/>
    <property type="match status" value="1"/>
</dbReference>
<feature type="domain" description="Thioredoxin" evidence="4">
    <location>
        <begin position="3"/>
        <end position="156"/>
    </location>
</feature>
<name>A0A5B2VN16_9BACT</name>
<dbReference type="AlphaFoldDB" id="A0A5B2VN16"/>
<evidence type="ECO:0000313" key="6">
    <source>
        <dbReference type="Proteomes" id="UP000324611"/>
    </source>
</evidence>
<dbReference type="PROSITE" id="PS51352">
    <property type="entry name" value="THIOREDOXIN_2"/>
    <property type="match status" value="1"/>
</dbReference>
<dbReference type="RefSeq" id="WP_149841658.1">
    <property type="nucleotide sequence ID" value="NZ_VUOC01000004.1"/>
</dbReference>
<comment type="caution">
    <text evidence="5">The sequence shown here is derived from an EMBL/GenBank/DDBJ whole genome shotgun (WGS) entry which is preliminary data.</text>
</comment>
<dbReference type="InterPro" id="IPR000866">
    <property type="entry name" value="AhpC/TSA"/>
</dbReference>
<dbReference type="EMBL" id="VUOC01000004">
    <property type="protein sequence ID" value="KAA2240481.1"/>
    <property type="molecule type" value="Genomic_DNA"/>
</dbReference>